<reference evidence="10 11" key="1">
    <citation type="journal article" date="2016" name="Nat. Commun.">
        <title>Thousands of microbial genomes shed light on interconnected biogeochemical processes in an aquifer system.</title>
        <authorList>
            <person name="Anantharaman K."/>
            <person name="Brown C.T."/>
            <person name="Hug L.A."/>
            <person name="Sharon I."/>
            <person name="Castelle C.J."/>
            <person name="Probst A.J."/>
            <person name="Thomas B.C."/>
            <person name="Singh A."/>
            <person name="Wilkins M.J."/>
            <person name="Karaoz U."/>
            <person name="Brodie E.L."/>
            <person name="Williams K.H."/>
            <person name="Hubbard S.S."/>
            <person name="Banfield J.F."/>
        </authorList>
    </citation>
    <scope>NUCLEOTIDE SEQUENCE [LARGE SCALE GENOMIC DNA]</scope>
</reference>
<evidence type="ECO:0000256" key="1">
    <source>
        <dbReference type="ARBA" id="ARBA00009776"/>
    </source>
</evidence>
<evidence type="ECO:0000259" key="9">
    <source>
        <dbReference type="Pfam" id="PF02223"/>
    </source>
</evidence>
<evidence type="ECO:0000256" key="4">
    <source>
        <dbReference type="ARBA" id="ARBA00022741"/>
    </source>
</evidence>
<dbReference type="GO" id="GO:0006233">
    <property type="term" value="P:dTDP biosynthetic process"/>
    <property type="evidence" value="ECO:0007669"/>
    <property type="project" value="InterPro"/>
</dbReference>
<comment type="caution">
    <text evidence="8">Lacks conserved residue(s) required for the propagation of feature annotation.</text>
</comment>
<dbReference type="GO" id="GO:0006235">
    <property type="term" value="P:dTTP biosynthetic process"/>
    <property type="evidence" value="ECO:0007669"/>
    <property type="project" value="UniProtKB-UniRule"/>
</dbReference>
<dbReference type="InterPro" id="IPR039430">
    <property type="entry name" value="Thymidylate_kin-like_dom"/>
</dbReference>
<feature type="domain" description="Thymidylate kinase-like" evidence="9">
    <location>
        <begin position="5"/>
        <end position="175"/>
    </location>
</feature>
<dbReference type="EC" id="2.7.4.9" evidence="8"/>
<sequence>MFVVIEGIDGAGCETQGALLKKNLKGAKIPYHFFKYPDYTRNIGVEIKKFLYNNKRLTVETQFLLYSLQFVIDSPTVEKARKNSVVIADRYFSTTLCFQTLFGFPLKKALDFAKVFKIAKPDLIIFLDIDSHTALKRKSGEEKEKNWMEKDKELNRKTYRRYKQLIKKQIWAKWVEVDGVGTKDEIAKKIFDIIEKRWKKH</sequence>
<keyword evidence="5 8" id="KW-0418">Kinase</keyword>
<dbReference type="GO" id="GO:0005524">
    <property type="term" value="F:ATP binding"/>
    <property type="evidence" value="ECO:0007669"/>
    <property type="project" value="UniProtKB-UniRule"/>
</dbReference>
<dbReference type="InterPro" id="IPR027417">
    <property type="entry name" value="P-loop_NTPase"/>
</dbReference>
<comment type="caution">
    <text evidence="10">The sequence shown here is derived from an EMBL/GenBank/DDBJ whole genome shotgun (WGS) entry which is preliminary data.</text>
</comment>
<dbReference type="GO" id="GO:0004798">
    <property type="term" value="F:dTMP kinase activity"/>
    <property type="evidence" value="ECO:0007669"/>
    <property type="project" value="UniProtKB-UniRule"/>
</dbReference>
<dbReference type="GO" id="GO:0006227">
    <property type="term" value="P:dUDP biosynthetic process"/>
    <property type="evidence" value="ECO:0007669"/>
    <property type="project" value="TreeGrafter"/>
</dbReference>
<dbReference type="AlphaFoldDB" id="A0A1F7GBA9"/>
<evidence type="ECO:0000256" key="6">
    <source>
        <dbReference type="ARBA" id="ARBA00022840"/>
    </source>
</evidence>
<evidence type="ECO:0000256" key="7">
    <source>
        <dbReference type="ARBA" id="ARBA00048743"/>
    </source>
</evidence>
<dbReference type="HAMAP" id="MF_00165">
    <property type="entry name" value="Thymidylate_kinase"/>
    <property type="match status" value="1"/>
</dbReference>
<keyword evidence="4 8" id="KW-0547">Nucleotide-binding</keyword>
<evidence type="ECO:0000256" key="8">
    <source>
        <dbReference type="HAMAP-Rule" id="MF_00165"/>
    </source>
</evidence>
<name>A0A1F7GBA9_9BACT</name>
<protein>
    <recommendedName>
        <fullName evidence="8">Thymidylate kinase</fullName>
        <ecNumber evidence="8">2.7.4.9</ecNumber>
    </recommendedName>
    <alternativeName>
        <fullName evidence="8">dTMP kinase</fullName>
    </alternativeName>
</protein>
<dbReference type="Proteomes" id="UP000178372">
    <property type="component" value="Unassembled WGS sequence"/>
</dbReference>
<comment type="similarity">
    <text evidence="1 8">Belongs to the thymidylate kinase family.</text>
</comment>
<accession>A0A1F7GBA9</accession>
<evidence type="ECO:0000256" key="2">
    <source>
        <dbReference type="ARBA" id="ARBA00022679"/>
    </source>
</evidence>
<dbReference type="InterPro" id="IPR018094">
    <property type="entry name" value="Thymidylate_kinase"/>
</dbReference>
<dbReference type="Gene3D" id="3.40.50.300">
    <property type="entry name" value="P-loop containing nucleotide triphosphate hydrolases"/>
    <property type="match status" value="1"/>
</dbReference>
<dbReference type="GO" id="GO:0005737">
    <property type="term" value="C:cytoplasm"/>
    <property type="evidence" value="ECO:0007669"/>
    <property type="project" value="TreeGrafter"/>
</dbReference>
<organism evidence="10 11">
    <name type="scientific">Candidatus Roizmanbacteria bacterium RIFCSPHIGHO2_01_FULL_39_12b</name>
    <dbReference type="NCBI Taxonomy" id="1802030"/>
    <lineage>
        <taxon>Bacteria</taxon>
        <taxon>Candidatus Roizmaniibacteriota</taxon>
    </lineage>
</organism>
<proteinExistence type="inferred from homology"/>
<evidence type="ECO:0000313" key="11">
    <source>
        <dbReference type="Proteomes" id="UP000178372"/>
    </source>
</evidence>
<comment type="catalytic activity">
    <reaction evidence="7 8">
        <text>dTMP + ATP = dTDP + ADP</text>
        <dbReference type="Rhea" id="RHEA:13517"/>
        <dbReference type="ChEBI" id="CHEBI:30616"/>
        <dbReference type="ChEBI" id="CHEBI:58369"/>
        <dbReference type="ChEBI" id="CHEBI:63528"/>
        <dbReference type="ChEBI" id="CHEBI:456216"/>
        <dbReference type="EC" id="2.7.4.9"/>
    </reaction>
</comment>
<keyword evidence="3 8" id="KW-0545">Nucleotide biosynthesis</keyword>
<dbReference type="CDD" id="cd01672">
    <property type="entry name" value="TMPK"/>
    <property type="match status" value="1"/>
</dbReference>
<keyword evidence="6 8" id="KW-0067">ATP-binding</keyword>
<dbReference type="SUPFAM" id="SSF52540">
    <property type="entry name" value="P-loop containing nucleoside triphosphate hydrolases"/>
    <property type="match status" value="1"/>
</dbReference>
<dbReference type="PANTHER" id="PTHR10344:SF4">
    <property type="entry name" value="UMP-CMP KINASE 2, MITOCHONDRIAL"/>
    <property type="match status" value="1"/>
</dbReference>
<evidence type="ECO:0000313" key="10">
    <source>
        <dbReference type="EMBL" id="OGK16213.1"/>
    </source>
</evidence>
<keyword evidence="2 8" id="KW-0808">Transferase</keyword>
<dbReference type="NCBIfam" id="TIGR00041">
    <property type="entry name" value="DTMP_kinase"/>
    <property type="match status" value="1"/>
</dbReference>
<comment type="function">
    <text evidence="8">Phosphorylation of dTMP to form dTDP in both de novo and salvage pathways of dTTP synthesis.</text>
</comment>
<evidence type="ECO:0000256" key="5">
    <source>
        <dbReference type="ARBA" id="ARBA00022777"/>
    </source>
</evidence>
<dbReference type="Pfam" id="PF02223">
    <property type="entry name" value="Thymidylate_kin"/>
    <property type="match status" value="1"/>
</dbReference>
<gene>
    <name evidence="8" type="primary">tmk</name>
    <name evidence="10" type="ORF">A2690_03165</name>
</gene>
<dbReference type="PANTHER" id="PTHR10344">
    <property type="entry name" value="THYMIDYLATE KINASE"/>
    <property type="match status" value="1"/>
</dbReference>
<evidence type="ECO:0000256" key="3">
    <source>
        <dbReference type="ARBA" id="ARBA00022727"/>
    </source>
</evidence>
<dbReference type="EMBL" id="MFZF01000019">
    <property type="protein sequence ID" value="OGK16213.1"/>
    <property type="molecule type" value="Genomic_DNA"/>
</dbReference>